<evidence type="ECO:0000313" key="1">
    <source>
        <dbReference type="EMBL" id="GAH31634.1"/>
    </source>
</evidence>
<dbReference type="EMBL" id="BARU01011544">
    <property type="protein sequence ID" value="GAH31634.1"/>
    <property type="molecule type" value="Genomic_DNA"/>
</dbReference>
<sequence>MKIIGCDLGGTNLRAGIVDLEGGRVYHLRSTPTLAREGHAAVMVRMGALIE</sequence>
<gene>
    <name evidence="1" type="ORF">S03H2_21630</name>
</gene>
<dbReference type="Gene3D" id="3.30.420.40">
    <property type="match status" value="1"/>
</dbReference>
<dbReference type="InterPro" id="IPR043129">
    <property type="entry name" value="ATPase_NBD"/>
</dbReference>
<organism evidence="1">
    <name type="scientific">marine sediment metagenome</name>
    <dbReference type="NCBI Taxonomy" id="412755"/>
    <lineage>
        <taxon>unclassified sequences</taxon>
        <taxon>metagenomes</taxon>
        <taxon>ecological metagenomes</taxon>
    </lineage>
</organism>
<feature type="non-terminal residue" evidence="1">
    <location>
        <position position="51"/>
    </location>
</feature>
<comment type="caution">
    <text evidence="1">The sequence shown here is derived from an EMBL/GenBank/DDBJ whole genome shotgun (WGS) entry which is preliminary data.</text>
</comment>
<accession>X1FQJ5</accession>
<evidence type="ECO:0008006" key="2">
    <source>
        <dbReference type="Google" id="ProtNLM"/>
    </source>
</evidence>
<dbReference type="AlphaFoldDB" id="X1FQJ5"/>
<proteinExistence type="predicted"/>
<protein>
    <recommendedName>
        <fullName evidence="2">ROK family protein</fullName>
    </recommendedName>
</protein>
<name>X1FQJ5_9ZZZZ</name>
<reference evidence="1" key="1">
    <citation type="journal article" date="2014" name="Front. Microbiol.">
        <title>High frequency of phylogenetically diverse reductive dehalogenase-homologous genes in deep subseafloor sedimentary metagenomes.</title>
        <authorList>
            <person name="Kawai M."/>
            <person name="Futagami T."/>
            <person name="Toyoda A."/>
            <person name="Takaki Y."/>
            <person name="Nishi S."/>
            <person name="Hori S."/>
            <person name="Arai W."/>
            <person name="Tsubouchi T."/>
            <person name="Morono Y."/>
            <person name="Uchiyama I."/>
            <person name="Ito T."/>
            <person name="Fujiyama A."/>
            <person name="Inagaki F."/>
            <person name="Takami H."/>
        </authorList>
    </citation>
    <scope>NUCLEOTIDE SEQUENCE</scope>
    <source>
        <strain evidence="1">Expedition CK06-06</strain>
    </source>
</reference>
<dbReference type="SUPFAM" id="SSF53067">
    <property type="entry name" value="Actin-like ATPase domain"/>
    <property type="match status" value="1"/>
</dbReference>